<evidence type="ECO:0000256" key="1">
    <source>
        <dbReference type="ARBA" id="ARBA00005254"/>
    </source>
</evidence>
<evidence type="ECO:0000313" key="2">
    <source>
        <dbReference type="EMBL" id="MFC1850476.1"/>
    </source>
</evidence>
<keyword evidence="3" id="KW-1185">Reference proteome</keyword>
<dbReference type="Gene3D" id="3.90.226.10">
    <property type="entry name" value="2-enoyl-CoA Hydratase, Chain A, domain 1"/>
    <property type="match status" value="1"/>
</dbReference>
<dbReference type="EMBL" id="JBHPBY010000102">
    <property type="protein sequence ID" value="MFC1850476.1"/>
    <property type="molecule type" value="Genomic_DNA"/>
</dbReference>
<dbReference type="InterPro" id="IPR014748">
    <property type="entry name" value="Enoyl-CoA_hydra_C"/>
</dbReference>
<comment type="caution">
    <text evidence="2">The sequence shown here is derived from an EMBL/GenBank/DDBJ whole genome shotgun (WGS) entry which is preliminary data.</text>
</comment>
<dbReference type="SUPFAM" id="SSF52096">
    <property type="entry name" value="ClpP/crotonase"/>
    <property type="match status" value="1"/>
</dbReference>
<proteinExistence type="inferred from homology"/>
<dbReference type="InterPro" id="IPR051683">
    <property type="entry name" value="Enoyl-CoA_Hydratase/Isomerase"/>
</dbReference>
<accession>A0ABV6YW87</accession>
<dbReference type="CDD" id="cd06558">
    <property type="entry name" value="crotonase-like"/>
    <property type="match status" value="1"/>
</dbReference>
<gene>
    <name evidence="2" type="ORF">ACFL27_09825</name>
</gene>
<comment type="similarity">
    <text evidence="1">Belongs to the enoyl-CoA hydratase/isomerase family.</text>
</comment>
<dbReference type="InterPro" id="IPR029045">
    <property type="entry name" value="ClpP/crotonase-like_dom_sf"/>
</dbReference>
<protein>
    <submittedName>
        <fullName evidence="2">Enoyl-CoA hydratase-related protein</fullName>
    </submittedName>
</protein>
<name>A0ABV6YW87_UNCC1</name>
<evidence type="ECO:0000313" key="3">
    <source>
        <dbReference type="Proteomes" id="UP001594351"/>
    </source>
</evidence>
<dbReference type="PANTHER" id="PTHR42964:SF1">
    <property type="entry name" value="POLYKETIDE BIOSYNTHESIS ENOYL-COA HYDRATASE PKSH-RELATED"/>
    <property type="match status" value="1"/>
</dbReference>
<dbReference type="Gene3D" id="1.10.12.10">
    <property type="entry name" value="Lyase 2-enoyl-coa Hydratase, Chain A, domain 2"/>
    <property type="match status" value="1"/>
</dbReference>
<sequence>MSTYQFIRVEIKENVLWISLNRSDVRNAFNDQMISELRRVMADIRTNPHLKVMVLTGLGKAFCAGADLSWMKKVVDYDYDDNVRDSLELANLLWDIEDLAIPTIARVQGPAVGGGVGLVAVCDIALASEKAWFSLAEVKLGLAPAVISPFLLRKIGDRLCRELFLTGKRVSALKAKEIGLVNDIMPSEQLDLLVEQNINLLQTSSPHAIAACKNLLRVIPYLEKAKIKEFTAHTIAQLRMSPEGQEGMKAFLEKRNPNWIT</sequence>
<organism evidence="2 3">
    <name type="scientific">candidate division CSSED10-310 bacterium</name>
    <dbReference type="NCBI Taxonomy" id="2855610"/>
    <lineage>
        <taxon>Bacteria</taxon>
        <taxon>Bacteria division CSSED10-310</taxon>
    </lineage>
</organism>
<dbReference type="InterPro" id="IPR001753">
    <property type="entry name" value="Enoyl-CoA_hydra/iso"/>
</dbReference>
<reference evidence="2 3" key="1">
    <citation type="submission" date="2024-09" db="EMBL/GenBank/DDBJ databases">
        <title>Laminarin stimulates single cell rates of sulfate reduction while oxygen inhibits transcriptomic activity in coastal marine sediment.</title>
        <authorList>
            <person name="Lindsay M."/>
            <person name="Orcutt B."/>
            <person name="Emerson D."/>
            <person name="Stepanauskas R."/>
            <person name="D'Angelo T."/>
        </authorList>
    </citation>
    <scope>NUCLEOTIDE SEQUENCE [LARGE SCALE GENOMIC DNA]</scope>
    <source>
        <strain evidence="2">SAG AM-311-K15</strain>
    </source>
</reference>
<dbReference type="Proteomes" id="UP001594351">
    <property type="component" value="Unassembled WGS sequence"/>
</dbReference>
<dbReference type="PANTHER" id="PTHR42964">
    <property type="entry name" value="ENOYL-COA HYDRATASE"/>
    <property type="match status" value="1"/>
</dbReference>
<dbReference type="Pfam" id="PF00378">
    <property type="entry name" value="ECH_1"/>
    <property type="match status" value="1"/>
</dbReference>